<reference evidence="3" key="1">
    <citation type="submission" date="2023-07" db="EMBL/GenBank/DDBJ databases">
        <title>Chromosome-level genome assembly of Artemia franciscana.</title>
        <authorList>
            <person name="Jo E."/>
        </authorList>
    </citation>
    <scope>NUCLEOTIDE SEQUENCE</scope>
    <source>
        <tissue evidence="3">Whole body</tissue>
    </source>
</reference>
<evidence type="ECO:0000313" key="4">
    <source>
        <dbReference type="Proteomes" id="UP001187531"/>
    </source>
</evidence>
<dbReference type="GO" id="GO:0039536">
    <property type="term" value="P:negative regulation of RIG-I signaling pathway"/>
    <property type="evidence" value="ECO:0007669"/>
    <property type="project" value="InterPro"/>
</dbReference>
<feature type="compositionally biased region" description="Basic and acidic residues" evidence="1">
    <location>
        <begin position="232"/>
        <end position="251"/>
    </location>
</feature>
<dbReference type="GO" id="GO:0003676">
    <property type="term" value="F:nucleic acid binding"/>
    <property type="evidence" value="ECO:0007669"/>
    <property type="project" value="InterPro"/>
</dbReference>
<dbReference type="Proteomes" id="UP001187531">
    <property type="component" value="Unassembled WGS sequence"/>
</dbReference>
<comment type="caution">
    <text evidence="3">The sequence shown here is derived from an EMBL/GenBank/DDBJ whole genome shotgun (WGS) entry which is preliminary data.</text>
</comment>
<name>A0AA88IGK7_ARTSF</name>
<evidence type="ECO:0000259" key="2">
    <source>
        <dbReference type="PROSITE" id="PS50174"/>
    </source>
</evidence>
<sequence length="506" mass="59131">MLFQVVRIPKQFSIADIRSYFDGFTENYGFEVFHFRHRPDAEDSNYQCCLVKVTPDLSERFVKFYHDKCWIDMKCVEYEDKCILKIILVNKQENDKFKPVNIDHIHVTERVLMHPELRPPKEMPHGNVGTSTKVFLDIIRSCQLPPRTIRRLGLEFPKNRSRKRYSNVPFDYGTVIKKGASFENKAFTGSGMELSSTYLHRKPRVEANDRSTEKQYEDQEDSSSEDDDRGEEWDRHAADTNDVSSQERTKERLFEEEMEVVWEKGGSGLVFYTDAQYWDEKEGGFDGKTADNFDLDMRVYYHKGGGDKDSRDLLDIRREAMLRHGRDASELTCKKRCSLWASNSKDKEDFMRPSTSSFETKNAANHSFHTTKLSKTQQKKMRKALKAIKDDEFEDRFYGKARQIMKKKGWEQGKPLGNPRQEGLIYPIESEGQIPGERRGFGYHGEVLPREKATKPKFSNEYEIDPSRHEERTITTIYDNPVETDPLESLGRSDPPSKLVHKNWFL</sequence>
<gene>
    <name evidence="3" type="ORF">QYM36_007643</name>
</gene>
<feature type="compositionally biased region" description="Basic and acidic residues" evidence="1">
    <location>
        <begin position="447"/>
        <end position="473"/>
    </location>
</feature>
<feature type="domain" description="G-patch" evidence="2">
    <location>
        <begin position="397"/>
        <end position="446"/>
    </location>
</feature>
<keyword evidence="4" id="KW-1185">Reference proteome</keyword>
<feature type="compositionally biased region" description="Acidic residues" evidence="1">
    <location>
        <begin position="218"/>
        <end position="231"/>
    </location>
</feature>
<feature type="region of interest" description="Disordered" evidence="1">
    <location>
        <begin position="198"/>
        <end position="251"/>
    </location>
</feature>
<dbReference type="PROSITE" id="PS50174">
    <property type="entry name" value="G_PATCH"/>
    <property type="match status" value="1"/>
</dbReference>
<dbReference type="InterPro" id="IPR000467">
    <property type="entry name" value="G_patch_dom"/>
</dbReference>
<accession>A0AA88IGK7</accession>
<feature type="compositionally biased region" description="Polar residues" evidence="1">
    <location>
        <begin position="353"/>
        <end position="376"/>
    </location>
</feature>
<dbReference type="EMBL" id="JAVRJZ010000001">
    <property type="protein sequence ID" value="KAK2726866.1"/>
    <property type="molecule type" value="Genomic_DNA"/>
</dbReference>
<protein>
    <recommendedName>
        <fullName evidence="2">G-patch domain-containing protein</fullName>
    </recommendedName>
</protein>
<feature type="region of interest" description="Disordered" evidence="1">
    <location>
        <begin position="351"/>
        <end position="376"/>
    </location>
</feature>
<dbReference type="GO" id="GO:0032480">
    <property type="term" value="P:negative regulation of type I interferon production"/>
    <property type="evidence" value="ECO:0007669"/>
    <property type="project" value="InterPro"/>
</dbReference>
<dbReference type="AlphaFoldDB" id="A0AA88IGK7"/>
<evidence type="ECO:0000313" key="3">
    <source>
        <dbReference type="EMBL" id="KAK2726864.1"/>
    </source>
</evidence>
<proteinExistence type="predicted"/>
<feature type="compositionally biased region" description="Basic and acidic residues" evidence="1">
    <location>
        <begin position="204"/>
        <end position="217"/>
    </location>
</feature>
<dbReference type="InterPro" id="IPR040341">
    <property type="entry name" value="GPATCH3"/>
</dbReference>
<organism evidence="3 4">
    <name type="scientific">Artemia franciscana</name>
    <name type="common">Brine shrimp</name>
    <name type="synonym">Artemia sanfranciscana</name>
    <dbReference type="NCBI Taxonomy" id="6661"/>
    <lineage>
        <taxon>Eukaryota</taxon>
        <taxon>Metazoa</taxon>
        <taxon>Ecdysozoa</taxon>
        <taxon>Arthropoda</taxon>
        <taxon>Crustacea</taxon>
        <taxon>Branchiopoda</taxon>
        <taxon>Anostraca</taxon>
        <taxon>Artemiidae</taxon>
        <taxon>Artemia</taxon>
    </lineage>
</organism>
<dbReference type="GO" id="GO:0045893">
    <property type="term" value="P:positive regulation of DNA-templated transcription"/>
    <property type="evidence" value="ECO:0007669"/>
    <property type="project" value="TreeGrafter"/>
</dbReference>
<dbReference type="PANTHER" id="PTHR14390">
    <property type="entry name" value="G PATCH DOMAIN CONTAINING PROTEIN 3"/>
    <property type="match status" value="1"/>
</dbReference>
<dbReference type="PANTHER" id="PTHR14390:SF2">
    <property type="entry name" value="G PATCH DOMAIN-CONTAINING PROTEIN 3"/>
    <property type="match status" value="1"/>
</dbReference>
<feature type="region of interest" description="Disordered" evidence="1">
    <location>
        <begin position="435"/>
        <end position="496"/>
    </location>
</feature>
<evidence type="ECO:0000256" key="1">
    <source>
        <dbReference type="SAM" id="MobiDB-lite"/>
    </source>
</evidence>
<dbReference type="EMBL" id="JAVRJZ010000001">
    <property type="protein sequence ID" value="KAK2726864.1"/>
    <property type="molecule type" value="Genomic_DNA"/>
</dbReference>